<dbReference type="InterPro" id="IPR009430">
    <property type="entry name" value="GvpL/GvpF"/>
</dbReference>
<dbReference type="PANTHER" id="PTHR36852:SF1">
    <property type="entry name" value="PROTEIN GVPL 2"/>
    <property type="match status" value="1"/>
</dbReference>
<dbReference type="EMBL" id="CP009922">
    <property type="protein sequence ID" value="AKG46350.1"/>
    <property type="molecule type" value="Genomic_DNA"/>
</dbReference>
<dbReference type="Proteomes" id="UP000034034">
    <property type="component" value="Chromosome"/>
</dbReference>
<gene>
    <name evidence="4" type="ORF">SXIM_49660</name>
</gene>
<reference evidence="4" key="1">
    <citation type="submission" date="2019-08" db="EMBL/GenBank/DDBJ databases">
        <title>Complete genome sequence of a mangrove-derived Streptomyces xiamenensis.</title>
        <authorList>
            <person name="Xu J."/>
        </authorList>
    </citation>
    <scope>NUCLEOTIDE SEQUENCE</scope>
    <source>
        <strain evidence="4">318</strain>
    </source>
</reference>
<evidence type="ECO:0000256" key="1">
    <source>
        <dbReference type="ARBA" id="ARBA00022987"/>
    </source>
</evidence>
<dbReference type="PANTHER" id="PTHR36852">
    <property type="entry name" value="PROTEIN GVPL 2"/>
    <property type="match status" value="1"/>
</dbReference>
<evidence type="ECO:0000313" key="5">
    <source>
        <dbReference type="Proteomes" id="UP000034034"/>
    </source>
</evidence>
<organism evidence="4 5">
    <name type="scientific">Streptomyces xiamenensis</name>
    <dbReference type="NCBI Taxonomy" id="408015"/>
    <lineage>
        <taxon>Bacteria</taxon>
        <taxon>Bacillati</taxon>
        <taxon>Actinomycetota</taxon>
        <taxon>Actinomycetes</taxon>
        <taxon>Kitasatosporales</taxon>
        <taxon>Streptomycetaceae</taxon>
        <taxon>Streptomyces</taxon>
    </lineage>
</organism>
<dbReference type="AlphaFoldDB" id="A0A0F7G1H5"/>
<dbReference type="GO" id="GO:0031412">
    <property type="term" value="P:gas vesicle organization"/>
    <property type="evidence" value="ECO:0007669"/>
    <property type="project" value="InterPro"/>
</dbReference>
<dbReference type="KEGG" id="sxi:SXIM_49660"/>
<comment type="subcellular location">
    <subcellularLocation>
        <location evidence="2">Gas vesicle</location>
    </subcellularLocation>
</comment>
<dbReference type="Pfam" id="PF06386">
    <property type="entry name" value="GvpL_GvpF"/>
    <property type="match status" value="1"/>
</dbReference>
<dbReference type="GO" id="GO:0031411">
    <property type="term" value="C:gas vesicle"/>
    <property type="evidence" value="ECO:0007669"/>
    <property type="project" value="UniProtKB-SubCell"/>
</dbReference>
<dbReference type="HOGENOM" id="CLU_065736_0_0_11"/>
<evidence type="ECO:0000313" key="4">
    <source>
        <dbReference type="EMBL" id="AKG46350.1"/>
    </source>
</evidence>
<dbReference type="PATRIC" id="fig|408015.6.peg.5029"/>
<accession>A0A0F7G1H5</accession>
<evidence type="ECO:0000256" key="2">
    <source>
        <dbReference type="ARBA" id="ARBA00035108"/>
    </source>
</evidence>
<comment type="similarity">
    <text evidence="3">Belongs to the gas vesicle GvpF/GvpL family.</text>
</comment>
<keyword evidence="5" id="KW-1185">Reference proteome</keyword>
<dbReference type="STRING" id="408015.SXIM_49660"/>
<keyword evidence="1" id="KW-0304">Gas vesicle</keyword>
<dbReference type="RefSeq" id="WP_046725145.1">
    <property type="nucleotide sequence ID" value="NZ_CP009922.3"/>
</dbReference>
<evidence type="ECO:0000256" key="3">
    <source>
        <dbReference type="ARBA" id="ARBA00035643"/>
    </source>
</evidence>
<name>A0A0F7G1H5_9ACTN</name>
<sequence>MTEPTAHRPDDQSGSTVCVFAVCPASAAPVLSGVAGHTGGGPVRLLTAGPLAVVAQNVPAADFAPETLPERLGDPAELERCARDHHAVITAVARTAPVVPFPLATLYLSDERAVAAVAERARGFVRVLDRLRHRTEWGVKVTAAPGAPAPAAPELAAAPADGRAYLARVRGRQQEREERQEVAWRTAERVYAAVRRTAVAARRLRPQDPVLGGGGPRQLLNAALLLDHHRAAELRELAGTLAADPAIARHARIEVTGPWVPYSFARLDQCDEEERADAVL</sequence>
<protein>
    <submittedName>
        <fullName evidence="4">Gas vesicle protein</fullName>
    </submittedName>
</protein>
<proteinExistence type="inferred from homology"/>